<proteinExistence type="predicted"/>
<name>A0A223EH88_9BACI</name>
<dbReference type="SUPFAM" id="SSF53163">
    <property type="entry name" value="HybD-like"/>
    <property type="match status" value="1"/>
</dbReference>
<dbReference type="NCBIfam" id="TIGR02841">
    <property type="entry name" value="spore_YyaC"/>
    <property type="match status" value="1"/>
</dbReference>
<dbReference type="InterPro" id="IPR009665">
    <property type="entry name" value="YyaC"/>
</dbReference>
<dbReference type="GO" id="GO:0008233">
    <property type="term" value="F:peptidase activity"/>
    <property type="evidence" value="ECO:0007669"/>
    <property type="project" value="UniProtKB-KW"/>
</dbReference>
<dbReference type="GO" id="GO:0006508">
    <property type="term" value="P:proteolysis"/>
    <property type="evidence" value="ECO:0007669"/>
    <property type="project" value="UniProtKB-KW"/>
</dbReference>
<dbReference type="Proteomes" id="UP000214618">
    <property type="component" value="Chromosome"/>
</dbReference>
<sequence>MNLNSSLFNNNKNRLSRILHEDTDASKQISQELINLLPTGKLQPIVIVCIGTDRSTGDSLGPLVGTLLSEKTENSSSSFHVYGTLDDPIHAMNLQEKLNEIKKIHANPFIVGIDACLGKMKSVGIVQIGQGPVKPGAGVNKDLPSVGNAHITGIVNVSGFMEFMVLQNTRLNLVLKMAKTIAEGIYEAQNHYPIKPSITPFTWSFKQEKTL</sequence>
<dbReference type="InterPro" id="IPR023430">
    <property type="entry name" value="Pept_HybD-like_dom_sf"/>
</dbReference>
<keyword evidence="1" id="KW-0645">Protease</keyword>
<dbReference type="Pfam" id="PF06866">
    <property type="entry name" value="DUF1256"/>
    <property type="match status" value="1"/>
</dbReference>
<organism evidence="1 2">
    <name type="scientific">Peribacillus simplex NBRC 15720 = DSM 1321</name>
    <dbReference type="NCBI Taxonomy" id="1349754"/>
    <lineage>
        <taxon>Bacteria</taxon>
        <taxon>Bacillati</taxon>
        <taxon>Bacillota</taxon>
        <taxon>Bacilli</taxon>
        <taxon>Bacillales</taxon>
        <taxon>Bacillaceae</taxon>
        <taxon>Peribacillus</taxon>
    </lineage>
</organism>
<dbReference type="RefSeq" id="WP_063234304.1">
    <property type="nucleotide sequence ID" value="NZ_BCVO01000014.1"/>
</dbReference>
<dbReference type="OrthoDB" id="9815953at2"/>
<evidence type="ECO:0000313" key="1">
    <source>
        <dbReference type="EMBL" id="ASS94602.1"/>
    </source>
</evidence>
<dbReference type="GeneID" id="56473497"/>
<accession>A0A223EH88</accession>
<evidence type="ECO:0000313" key="2">
    <source>
        <dbReference type="Proteomes" id="UP000214618"/>
    </source>
</evidence>
<gene>
    <name evidence="1" type="ORF">BS1321_12140</name>
</gene>
<dbReference type="AlphaFoldDB" id="A0A223EH88"/>
<keyword evidence="1" id="KW-0378">Hydrolase</keyword>
<dbReference type="EMBL" id="CP017704">
    <property type="protein sequence ID" value="ASS94602.1"/>
    <property type="molecule type" value="Genomic_DNA"/>
</dbReference>
<reference evidence="1 2" key="1">
    <citation type="submission" date="2016-10" db="EMBL/GenBank/DDBJ databases">
        <title>The whole genome sequencing and assembly of Bacillus simplex DSM 1321 strain.</title>
        <authorList>
            <person name="Park M.-K."/>
            <person name="Lee Y.-J."/>
            <person name="Yi H."/>
            <person name="Bahn Y.-S."/>
            <person name="Kim J.F."/>
            <person name="Lee D.-W."/>
        </authorList>
    </citation>
    <scope>NUCLEOTIDE SEQUENCE [LARGE SCALE GENOMIC DNA]</scope>
    <source>
        <strain evidence="1 2">DSM 1321</strain>
    </source>
</reference>
<protein>
    <submittedName>
        <fullName evidence="1">Spore protease YyaC</fullName>
    </submittedName>
</protein>